<gene>
    <name evidence="12" type="ORF">HKI87_18g86540</name>
</gene>
<evidence type="ECO:0000256" key="6">
    <source>
        <dbReference type="ARBA" id="ARBA00023136"/>
    </source>
</evidence>
<dbReference type="InterPro" id="IPR018490">
    <property type="entry name" value="cNMP-bd_dom_sf"/>
</dbReference>
<dbReference type="PRINTS" id="PR01463">
    <property type="entry name" value="EAGCHANLFMLY"/>
</dbReference>
<dbReference type="SUPFAM" id="SSF51206">
    <property type="entry name" value="cAMP-binding domain-like"/>
    <property type="match status" value="1"/>
</dbReference>
<dbReference type="PANTHER" id="PTHR45638:SF11">
    <property type="entry name" value="CYCLIC NUCLEOTIDE-GATED CATION CHANNEL SUBUNIT A"/>
    <property type="match status" value="1"/>
</dbReference>
<evidence type="ECO:0000256" key="9">
    <source>
        <dbReference type="SAM" id="MobiDB-lite"/>
    </source>
</evidence>
<feature type="transmembrane region" description="Helical" evidence="10">
    <location>
        <begin position="191"/>
        <end position="212"/>
    </location>
</feature>
<dbReference type="InterPro" id="IPR014710">
    <property type="entry name" value="RmlC-like_jellyroll"/>
</dbReference>
<feature type="region of interest" description="Disordered" evidence="9">
    <location>
        <begin position="744"/>
        <end position="776"/>
    </location>
</feature>
<feature type="compositionally biased region" description="Polar residues" evidence="9">
    <location>
        <begin position="750"/>
        <end position="772"/>
    </location>
</feature>
<dbReference type="InterPro" id="IPR005821">
    <property type="entry name" value="Ion_trans_dom"/>
</dbReference>
<dbReference type="PROSITE" id="PS50042">
    <property type="entry name" value="CNMP_BINDING_3"/>
    <property type="match status" value="1"/>
</dbReference>
<organism evidence="12 13">
    <name type="scientific">Chloropicon roscoffensis</name>
    <dbReference type="NCBI Taxonomy" id="1461544"/>
    <lineage>
        <taxon>Eukaryota</taxon>
        <taxon>Viridiplantae</taxon>
        <taxon>Chlorophyta</taxon>
        <taxon>Chloropicophyceae</taxon>
        <taxon>Chloropicales</taxon>
        <taxon>Chloropicaceae</taxon>
        <taxon>Chloropicon</taxon>
    </lineage>
</organism>
<dbReference type="PANTHER" id="PTHR45638">
    <property type="entry name" value="CYCLIC NUCLEOTIDE-GATED CATION CHANNEL SUBUNIT A"/>
    <property type="match status" value="1"/>
</dbReference>
<feature type="region of interest" description="Disordered" evidence="9">
    <location>
        <begin position="795"/>
        <end position="830"/>
    </location>
</feature>
<dbReference type="SUPFAM" id="SSF81324">
    <property type="entry name" value="Voltage-gated potassium channels"/>
    <property type="match status" value="1"/>
</dbReference>
<evidence type="ECO:0000256" key="7">
    <source>
        <dbReference type="ARBA" id="ARBA00023286"/>
    </source>
</evidence>
<keyword evidence="8" id="KW-0407">Ion channel</keyword>
<keyword evidence="6 10" id="KW-0472">Membrane</keyword>
<feature type="compositionally biased region" description="Basic and acidic residues" evidence="9">
    <location>
        <begin position="50"/>
        <end position="59"/>
    </location>
</feature>
<dbReference type="GO" id="GO:0005221">
    <property type="term" value="F:intracellularly cyclic nucleotide-activated monoatomic cation channel activity"/>
    <property type="evidence" value="ECO:0007669"/>
    <property type="project" value="InterPro"/>
</dbReference>
<dbReference type="InterPro" id="IPR018488">
    <property type="entry name" value="cNMP-bd_CS"/>
</dbReference>
<evidence type="ECO:0000256" key="8">
    <source>
        <dbReference type="ARBA" id="ARBA00023303"/>
    </source>
</evidence>
<evidence type="ECO:0000313" key="13">
    <source>
        <dbReference type="Proteomes" id="UP001472866"/>
    </source>
</evidence>
<dbReference type="GO" id="GO:0005249">
    <property type="term" value="F:voltage-gated potassium channel activity"/>
    <property type="evidence" value="ECO:0007669"/>
    <property type="project" value="InterPro"/>
</dbReference>
<dbReference type="PROSITE" id="PS00888">
    <property type="entry name" value="CNMP_BINDING_1"/>
    <property type="match status" value="1"/>
</dbReference>
<keyword evidence="2" id="KW-0813">Transport</keyword>
<evidence type="ECO:0000256" key="3">
    <source>
        <dbReference type="ARBA" id="ARBA00022692"/>
    </source>
</evidence>
<keyword evidence="5" id="KW-0406">Ion transport</keyword>
<keyword evidence="4 10" id="KW-1133">Transmembrane helix</keyword>
<evidence type="ECO:0000256" key="10">
    <source>
        <dbReference type="SAM" id="Phobius"/>
    </source>
</evidence>
<feature type="transmembrane region" description="Helical" evidence="10">
    <location>
        <begin position="378"/>
        <end position="397"/>
    </location>
</feature>
<feature type="compositionally biased region" description="Low complexity" evidence="9">
    <location>
        <begin position="869"/>
        <end position="890"/>
    </location>
</feature>
<dbReference type="Gene3D" id="2.60.120.10">
    <property type="entry name" value="Jelly Rolls"/>
    <property type="match status" value="1"/>
</dbReference>
<reference evidence="12 13" key="1">
    <citation type="submission" date="2024-03" db="EMBL/GenBank/DDBJ databases">
        <title>Complete genome sequence of the green alga Chloropicon roscoffensis RCC1871.</title>
        <authorList>
            <person name="Lemieux C."/>
            <person name="Pombert J.-F."/>
            <person name="Otis C."/>
            <person name="Turmel M."/>
        </authorList>
    </citation>
    <scope>NUCLEOTIDE SEQUENCE [LARGE SCALE GENOMIC DNA]</scope>
    <source>
        <strain evidence="12 13">RCC1871</strain>
    </source>
</reference>
<dbReference type="InterPro" id="IPR003938">
    <property type="entry name" value="K_chnl_volt-dep_EAG/ELK/ERG"/>
</dbReference>
<feature type="compositionally biased region" description="Polar residues" evidence="9">
    <location>
        <begin position="25"/>
        <end position="40"/>
    </location>
</feature>
<feature type="compositionally biased region" description="Polar residues" evidence="9">
    <location>
        <begin position="60"/>
        <end position="72"/>
    </location>
</feature>
<evidence type="ECO:0000256" key="5">
    <source>
        <dbReference type="ARBA" id="ARBA00023065"/>
    </source>
</evidence>
<feature type="domain" description="Cyclic nucleotide-binding" evidence="11">
    <location>
        <begin position="483"/>
        <end position="604"/>
    </location>
</feature>
<dbReference type="SMART" id="SM00100">
    <property type="entry name" value="cNMP"/>
    <property type="match status" value="1"/>
</dbReference>
<comment type="subcellular location">
    <subcellularLocation>
        <location evidence="1">Membrane</location>
        <topology evidence="1">Multi-pass membrane protein</topology>
    </subcellularLocation>
</comment>
<feature type="compositionally biased region" description="Polar residues" evidence="9">
    <location>
        <begin position="802"/>
        <end position="818"/>
    </location>
</feature>
<feature type="transmembrane region" description="Helical" evidence="10">
    <location>
        <begin position="148"/>
        <end position="171"/>
    </location>
</feature>
<keyword evidence="3 10" id="KW-0812">Transmembrane</keyword>
<evidence type="ECO:0000256" key="1">
    <source>
        <dbReference type="ARBA" id="ARBA00004141"/>
    </source>
</evidence>
<dbReference type="InterPro" id="IPR000595">
    <property type="entry name" value="cNMP-bd_dom"/>
</dbReference>
<dbReference type="Proteomes" id="UP001472866">
    <property type="component" value="Chromosome 18"/>
</dbReference>
<dbReference type="CDD" id="cd00038">
    <property type="entry name" value="CAP_ED"/>
    <property type="match status" value="1"/>
</dbReference>
<proteinExistence type="predicted"/>
<feature type="region of interest" description="Disordered" evidence="9">
    <location>
        <begin position="862"/>
        <end position="909"/>
    </location>
</feature>
<dbReference type="Gene3D" id="1.10.287.630">
    <property type="entry name" value="Helix hairpin bin"/>
    <property type="match status" value="1"/>
</dbReference>
<dbReference type="AlphaFoldDB" id="A0AAX4PMG1"/>
<accession>A0AAX4PMG1</accession>
<keyword evidence="13" id="KW-1185">Reference proteome</keyword>
<dbReference type="GO" id="GO:0016020">
    <property type="term" value="C:membrane"/>
    <property type="evidence" value="ECO:0007669"/>
    <property type="project" value="UniProtKB-SubCell"/>
</dbReference>
<evidence type="ECO:0000256" key="2">
    <source>
        <dbReference type="ARBA" id="ARBA00022448"/>
    </source>
</evidence>
<dbReference type="InterPro" id="IPR050866">
    <property type="entry name" value="CNG_cation_channel"/>
</dbReference>
<sequence>MAVDGNKDPSGPSDRDIPAIGEGSESFTVGQGRASWSGSLTDLGRQRSFVSDKGDDGNHRNSFTGISGNRNKGGNKWHNIKRSPLDVNQVKTEVEGLRNSEHRLSKIMANLGNPGGSKKRRGRRIHRRSILDIKKNEKLLQVEWNRRYWDLFLCFFVVLYDILTPYRVGFFDRDFRGSHGFWFAFERITEVLFLVDIIQYYWDVFLLVMPFLNPNHDSRHKIKMVNIAESIPYKALAVDILSLLPLEPMVLAGCKADSCRSVGKCLPFIRMLRTFTVIITQKRYEKHLLHINVISVELFQLFANVLLLVILVHSSACLWWLTYALEGYPIDGWDNFVQKFDLHESPVTDRYTAALYWSTQTMTTIGFGDVTPSTIPELTVSIIVMIVGAVTFAYFVGKMSANVQDANRASSRFHQCMRELNEFMVQRQLPPSLQTKIRAFFQYRHLSGKWGFDENALLKEMSPTMRASVILYNNKDAIRRVPWFADGEPDFLFRICACLHTIYCAPGELLIREGEIGQEMYLLIKGQVEIFNQTGTFHTVIEAKDASEAKYFGEVSALFGDRRLASVKAMSFLDVLSISKIDLDAVLEYFPALRHRIRSEGSRRRRRRIFVKVIAVVRLMNLARTDKRVTTDWTVEDLLNLKYTLSAKRPGGDPLVDPTLDEMQGMSLGHINEISSVGNLSSVNKSRRSSIASLPDLGINTKEFLDEINLKIGKEQKKVALKNRPARSYSDTVTRHQVEEELKVAGRLDSASSNTGAEAENNDSMGRTQSADPTVHRGMRKFTVDESSRGAAFLASIGGSKASPSKSPVSTGTPTRSKTPPPPAEQSSYDRDRLLLGSVQAMLQTFKEDLVSHMDEKYEPRAGLSLDQKMAGAAKAAKAGKAGGSTAKGAVTARKKKPKTLDEILGQQQ</sequence>
<feature type="region of interest" description="Disordered" evidence="9">
    <location>
        <begin position="1"/>
        <end position="80"/>
    </location>
</feature>
<feature type="transmembrane region" description="Helical" evidence="10">
    <location>
        <begin position="301"/>
        <end position="321"/>
    </location>
</feature>
<protein>
    <submittedName>
        <fullName evidence="12">Ion transport protein</fullName>
    </submittedName>
</protein>
<keyword evidence="7" id="KW-1071">Ligand-gated ion channel</keyword>
<evidence type="ECO:0000313" key="12">
    <source>
        <dbReference type="EMBL" id="WZN67082.1"/>
    </source>
</evidence>
<dbReference type="Pfam" id="PF00520">
    <property type="entry name" value="Ion_trans"/>
    <property type="match status" value="1"/>
</dbReference>
<dbReference type="Pfam" id="PF00027">
    <property type="entry name" value="cNMP_binding"/>
    <property type="match status" value="1"/>
</dbReference>
<dbReference type="EMBL" id="CP151518">
    <property type="protein sequence ID" value="WZN67082.1"/>
    <property type="molecule type" value="Genomic_DNA"/>
</dbReference>
<dbReference type="Gene3D" id="1.10.287.70">
    <property type="match status" value="1"/>
</dbReference>
<name>A0AAX4PMG1_9CHLO</name>
<evidence type="ECO:0000256" key="4">
    <source>
        <dbReference type="ARBA" id="ARBA00022989"/>
    </source>
</evidence>
<dbReference type="GO" id="GO:0044877">
    <property type="term" value="F:protein-containing complex binding"/>
    <property type="evidence" value="ECO:0007669"/>
    <property type="project" value="TreeGrafter"/>
</dbReference>
<evidence type="ECO:0000259" key="11">
    <source>
        <dbReference type="PROSITE" id="PS50042"/>
    </source>
</evidence>